<organism evidence="2 3">
    <name type="scientific">Streptomyces gulbargensis</name>
    <dbReference type="NCBI Taxonomy" id="364901"/>
    <lineage>
        <taxon>Bacteria</taxon>
        <taxon>Bacillati</taxon>
        <taxon>Actinomycetota</taxon>
        <taxon>Actinomycetes</taxon>
        <taxon>Kitasatosporales</taxon>
        <taxon>Streptomycetaceae</taxon>
        <taxon>Streptomyces</taxon>
    </lineage>
</organism>
<dbReference type="EMBL" id="BAABAJ010000008">
    <property type="protein sequence ID" value="GAA3918349.1"/>
    <property type="molecule type" value="Genomic_DNA"/>
</dbReference>
<evidence type="ECO:0000256" key="1">
    <source>
        <dbReference type="SAM" id="MobiDB-lite"/>
    </source>
</evidence>
<evidence type="ECO:0000313" key="3">
    <source>
        <dbReference type="Proteomes" id="UP001501000"/>
    </source>
</evidence>
<comment type="caution">
    <text evidence="2">The sequence shown here is derived from an EMBL/GenBank/DDBJ whole genome shotgun (WGS) entry which is preliminary data.</text>
</comment>
<protein>
    <submittedName>
        <fullName evidence="2">Uncharacterized protein</fullName>
    </submittedName>
</protein>
<reference evidence="3" key="1">
    <citation type="journal article" date="2019" name="Int. J. Syst. Evol. Microbiol.">
        <title>The Global Catalogue of Microorganisms (GCM) 10K type strain sequencing project: providing services to taxonomists for standard genome sequencing and annotation.</title>
        <authorList>
            <consortium name="The Broad Institute Genomics Platform"/>
            <consortium name="The Broad Institute Genome Sequencing Center for Infectious Disease"/>
            <person name="Wu L."/>
            <person name="Ma J."/>
        </authorList>
    </citation>
    <scope>NUCLEOTIDE SEQUENCE [LARGE SCALE GENOMIC DNA]</scope>
    <source>
        <strain evidence="3">JCM 16956</strain>
    </source>
</reference>
<feature type="compositionally biased region" description="Polar residues" evidence="1">
    <location>
        <begin position="82"/>
        <end position="95"/>
    </location>
</feature>
<accession>A0ABP7M9L3</accession>
<name>A0ABP7M9L3_9ACTN</name>
<sequence>MERAAPLLTLPSGQAMIITRRAAAAGLAAALTFGGTAALTAAQALSPTDTTSVVQADRQKPRPMQPVHPPGLFRSDVDRPDQAQTPLTGRTNQFK</sequence>
<evidence type="ECO:0000313" key="2">
    <source>
        <dbReference type="EMBL" id="GAA3918349.1"/>
    </source>
</evidence>
<feature type="region of interest" description="Disordered" evidence="1">
    <location>
        <begin position="44"/>
        <end position="95"/>
    </location>
</feature>
<proteinExistence type="predicted"/>
<dbReference type="Proteomes" id="UP001501000">
    <property type="component" value="Unassembled WGS sequence"/>
</dbReference>
<gene>
    <name evidence="2" type="ORF">GCM10022244_29490</name>
</gene>
<keyword evidence="3" id="KW-1185">Reference proteome</keyword>